<keyword evidence="3" id="KW-0223">Dioxygenase</keyword>
<reference evidence="4" key="1">
    <citation type="submission" date="2017-02" db="EMBL/GenBank/DDBJ databases">
        <authorList>
            <person name="Varghese N."/>
            <person name="Submissions S."/>
        </authorList>
    </citation>
    <scope>NUCLEOTIDE SEQUENCE [LARGE SCALE GENOMIC DNA]</scope>
    <source>
        <strain evidence="4">ATCC 700200</strain>
    </source>
</reference>
<dbReference type="Proteomes" id="UP000190774">
    <property type="component" value="Unassembled WGS sequence"/>
</dbReference>
<dbReference type="InterPro" id="IPR004360">
    <property type="entry name" value="Glyas_Fos-R_dOase_dom"/>
</dbReference>
<dbReference type="STRING" id="48467.SAMN02745166_02298"/>
<protein>
    <submittedName>
        <fullName evidence="3">Catechol 2,3-dioxygenase</fullName>
    </submittedName>
</protein>
<accession>A0A1T4Y036</accession>
<dbReference type="GO" id="GO:0051213">
    <property type="term" value="F:dioxygenase activity"/>
    <property type="evidence" value="ECO:0007669"/>
    <property type="project" value="UniProtKB-KW"/>
</dbReference>
<dbReference type="InterPro" id="IPR037523">
    <property type="entry name" value="VOC_core"/>
</dbReference>
<sequence length="164" mass="17769">MKETPTSPAIDPGVRIGHVHLKVADLERALAFYSGVLGFTITQRYGPGAAFISAGGYHHHIGLNTWESRGGKPPPPGTTGLYHTAILYPTREALADALRRLIAAGIPLDGAADHGVSLALYLRDPDDNGVELYWDRPESEWPRAGDGSLAMFTRELDLEDLLRA</sequence>
<dbReference type="PANTHER" id="PTHR43279">
    <property type="entry name" value="CATECHOL-2,3-DIOXYGENASE"/>
    <property type="match status" value="1"/>
</dbReference>
<dbReference type="Pfam" id="PF00903">
    <property type="entry name" value="Glyoxalase"/>
    <property type="match status" value="1"/>
</dbReference>
<dbReference type="Gene3D" id="3.10.180.10">
    <property type="entry name" value="2,3-Dihydroxybiphenyl 1,2-Dioxygenase, domain 1"/>
    <property type="match status" value="1"/>
</dbReference>
<gene>
    <name evidence="3" type="ORF">SAMN02745166_02298</name>
</gene>
<evidence type="ECO:0000256" key="1">
    <source>
        <dbReference type="ARBA" id="ARBA00022723"/>
    </source>
</evidence>
<dbReference type="RefSeq" id="WP_078813500.1">
    <property type="nucleotide sequence ID" value="NZ_FUYE01000006.1"/>
</dbReference>
<evidence type="ECO:0000259" key="2">
    <source>
        <dbReference type="PROSITE" id="PS51819"/>
    </source>
</evidence>
<dbReference type="OrthoDB" id="9792626at2"/>
<dbReference type="GO" id="GO:0004462">
    <property type="term" value="F:lactoylglutathione lyase activity"/>
    <property type="evidence" value="ECO:0007669"/>
    <property type="project" value="InterPro"/>
</dbReference>
<proteinExistence type="predicted"/>
<dbReference type="InterPro" id="IPR029068">
    <property type="entry name" value="Glyas_Bleomycin-R_OHBP_Dase"/>
</dbReference>
<dbReference type="PROSITE" id="PS51819">
    <property type="entry name" value="VOC"/>
    <property type="match status" value="1"/>
</dbReference>
<dbReference type="SUPFAM" id="SSF54593">
    <property type="entry name" value="Glyoxalase/Bleomycin resistance protein/Dihydroxybiphenyl dioxygenase"/>
    <property type="match status" value="1"/>
</dbReference>
<dbReference type="AlphaFoldDB" id="A0A1T4Y036"/>
<dbReference type="PANTHER" id="PTHR43279:SF1">
    <property type="entry name" value="CATECHOL-2,3-DIOXYGENASE"/>
    <property type="match status" value="1"/>
</dbReference>
<evidence type="ECO:0000313" key="3">
    <source>
        <dbReference type="EMBL" id="SKA95159.1"/>
    </source>
</evidence>
<dbReference type="EMBL" id="FUYE01000006">
    <property type="protein sequence ID" value="SKA95159.1"/>
    <property type="molecule type" value="Genomic_DNA"/>
</dbReference>
<feature type="domain" description="VOC" evidence="2">
    <location>
        <begin position="15"/>
        <end position="135"/>
    </location>
</feature>
<keyword evidence="4" id="KW-1185">Reference proteome</keyword>
<name>A0A1T4Y036_9BACT</name>
<evidence type="ECO:0000313" key="4">
    <source>
        <dbReference type="Proteomes" id="UP000190774"/>
    </source>
</evidence>
<dbReference type="InterPro" id="IPR018146">
    <property type="entry name" value="Glyoxalase_1_CS"/>
</dbReference>
<dbReference type="GO" id="GO:0046872">
    <property type="term" value="F:metal ion binding"/>
    <property type="evidence" value="ECO:0007669"/>
    <property type="project" value="UniProtKB-KW"/>
</dbReference>
<keyword evidence="1" id="KW-0479">Metal-binding</keyword>
<organism evidence="3 4">
    <name type="scientific">Prosthecobacter debontii</name>
    <dbReference type="NCBI Taxonomy" id="48467"/>
    <lineage>
        <taxon>Bacteria</taxon>
        <taxon>Pseudomonadati</taxon>
        <taxon>Verrucomicrobiota</taxon>
        <taxon>Verrucomicrobiia</taxon>
        <taxon>Verrucomicrobiales</taxon>
        <taxon>Verrucomicrobiaceae</taxon>
        <taxon>Prosthecobacter</taxon>
    </lineage>
</organism>
<dbReference type="PROSITE" id="PS00934">
    <property type="entry name" value="GLYOXALASE_I_1"/>
    <property type="match status" value="1"/>
</dbReference>
<keyword evidence="3" id="KW-0560">Oxidoreductase</keyword>